<dbReference type="RefSeq" id="WP_043526619.1">
    <property type="nucleotide sequence ID" value="NZ_BAABKU010000048.1"/>
</dbReference>
<protein>
    <recommendedName>
        <fullName evidence="4">Integral membrane protein</fullName>
    </recommendedName>
</protein>
<reference evidence="2 3" key="1">
    <citation type="submission" date="2014-10" db="EMBL/GenBank/DDBJ databases">
        <title>Draft genome sequence of Actinoplanes utahensis NRRL 12052.</title>
        <authorList>
            <person name="Velasco-Bucheli B."/>
            <person name="del Cerro C."/>
            <person name="Hormigo D."/>
            <person name="Garcia J.L."/>
            <person name="Acebal C."/>
            <person name="Arroyo M."/>
            <person name="de la Mata I."/>
        </authorList>
    </citation>
    <scope>NUCLEOTIDE SEQUENCE [LARGE SCALE GENOMIC DNA]</scope>
    <source>
        <strain evidence="2 3">NRRL 12052</strain>
    </source>
</reference>
<dbReference type="Proteomes" id="UP000054537">
    <property type="component" value="Unassembled WGS sequence"/>
</dbReference>
<keyword evidence="1" id="KW-0812">Transmembrane</keyword>
<dbReference type="EMBL" id="JRTT01000023">
    <property type="protein sequence ID" value="KHD75806.1"/>
    <property type="molecule type" value="Genomic_DNA"/>
</dbReference>
<gene>
    <name evidence="2" type="ORF">MB27_20390</name>
</gene>
<evidence type="ECO:0008006" key="4">
    <source>
        <dbReference type="Google" id="ProtNLM"/>
    </source>
</evidence>
<evidence type="ECO:0000256" key="1">
    <source>
        <dbReference type="SAM" id="Phobius"/>
    </source>
</evidence>
<evidence type="ECO:0000313" key="2">
    <source>
        <dbReference type="EMBL" id="KHD75806.1"/>
    </source>
</evidence>
<accession>A0A0A6UK65</accession>
<organism evidence="2 3">
    <name type="scientific">Actinoplanes utahensis</name>
    <dbReference type="NCBI Taxonomy" id="1869"/>
    <lineage>
        <taxon>Bacteria</taxon>
        <taxon>Bacillati</taxon>
        <taxon>Actinomycetota</taxon>
        <taxon>Actinomycetes</taxon>
        <taxon>Micromonosporales</taxon>
        <taxon>Micromonosporaceae</taxon>
        <taxon>Actinoplanes</taxon>
    </lineage>
</organism>
<comment type="caution">
    <text evidence="2">The sequence shown here is derived from an EMBL/GenBank/DDBJ whole genome shotgun (WGS) entry which is preliminary data.</text>
</comment>
<keyword evidence="1" id="KW-1133">Transmembrane helix</keyword>
<proteinExistence type="predicted"/>
<keyword evidence="1" id="KW-0472">Membrane</keyword>
<feature type="transmembrane region" description="Helical" evidence="1">
    <location>
        <begin position="40"/>
        <end position="62"/>
    </location>
</feature>
<dbReference type="OrthoDB" id="9897397at2"/>
<sequence>MRMTTGGLSLLAVSVIGAVANLWAREAFPAQWGGPNIGGGMLQSMFYAGAVAGVALAVTGIVRARRDR</sequence>
<dbReference type="AlphaFoldDB" id="A0A0A6UK65"/>
<evidence type="ECO:0000313" key="3">
    <source>
        <dbReference type="Proteomes" id="UP000054537"/>
    </source>
</evidence>
<keyword evidence="3" id="KW-1185">Reference proteome</keyword>
<name>A0A0A6UK65_ACTUT</name>